<dbReference type="Pfam" id="PF00188">
    <property type="entry name" value="CAP"/>
    <property type="match status" value="3"/>
</dbReference>
<proteinExistence type="predicted"/>
<feature type="signal peptide" evidence="3">
    <location>
        <begin position="1"/>
        <end position="18"/>
    </location>
</feature>
<comment type="subcellular location">
    <subcellularLocation>
        <location evidence="1">Secreted</location>
    </subcellularLocation>
</comment>
<sequence>MTSILLLAGLLLLPMVAGYNYCNNRTHVCDLAQRKHFMCRLGELTPYGGRTKYYASIPDTLKVRRETLGVLNTFRDMLAGGELDTAKNKTFPSAKRMRAFQWDSELAYMARTHAATVSFMHSECRSTLRFPLAGEVLALSPPVGHRLSLSELLSMVFGQIFDEYKTVQDPHSFASRFDSKRDYSVGHFSIIVNDRVSRVGCGFVVGSNCEKDGKVGFCHFLTCHFDYTNVNGSYVYKTGKATTGCNDWKTIASIKYSNLCANTGEIFPLDKMILSAVLPVILLISTMAYGYNYCNNKTHRCILLNTQHFMCRLDMIPSLGGTRYHAIVPETPKLRTEILRIINNFRNQFASGAFRTSENRTFAQAKRLRQILWDSELAYMARCHASTVSFQHTKCRSTVRFPRVGECLAMMVPKYKHSVREALNKMFQIMFDEHLHIQDPGALLQGFHPIRDYVSAHFTIIVSDRVSRVGCGMAVGSNCRQGSSSNFCHFLTCHFDYDNVNGSYVYKAGKPASSCGDWGTTRSKEFANLCDNNVKMIWRLFLAVVLLLPLASGYNYCNNKTHKCVLEKKKHFMCHLKDFTVYGNSTKFHASVPNNMRMQKIALDILNSLRNKFAGGELRTKGNKTFAKARRMRQLVWDNELAYMGHNHASTLSLRPSECRSTLRFPHVGEAIALITPKEKLNLKEIYSKAFTSLFAEYQHVPDPDALLQAFDPDRDFQVKFFTNIISDRVSRMGCGLAVGANCHPSFKFCHFLTCYFDFHNMAGSYVYKAGDPTSSCDDWGVVSSDKYANLCKNSGEIFPHDHGDRVE</sequence>
<dbReference type="SUPFAM" id="SSF55797">
    <property type="entry name" value="PR-1-like"/>
    <property type="match status" value="3"/>
</dbReference>
<protein>
    <submittedName>
        <fullName evidence="5">GM18270</fullName>
    </submittedName>
</protein>
<dbReference type="EMBL" id="CH480820">
    <property type="protein sequence ID" value="EDW53934.1"/>
    <property type="molecule type" value="Genomic_DNA"/>
</dbReference>
<dbReference type="InterPro" id="IPR035940">
    <property type="entry name" value="CAP_sf"/>
</dbReference>
<dbReference type="InterPro" id="IPR014044">
    <property type="entry name" value="CAP_dom"/>
</dbReference>
<dbReference type="FunFam" id="3.40.33.10:FF:000026">
    <property type="entry name" value="Uncharacterized protein, isoform A"/>
    <property type="match status" value="2"/>
</dbReference>
<feature type="domain" description="SCP" evidence="4">
    <location>
        <begin position="333"/>
        <end position="502"/>
    </location>
</feature>
<dbReference type="CDD" id="cd05380">
    <property type="entry name" value="CAP_euk"/>
    <property type="match status" value="3"/>
</dbReference>
<dbReference type="PANTHER" id="PTHR10334">
    <property type="entry name" value="CYSTEINE-RICH SECRETORY PROTEIN-RELATED"/>
    <property type="match status" value="1"/>
</dbReference>
<dbReference type="STRING" id="7238.B4I2D9"/>
<gene>
    <name evidence="5" type="primary">Dsec\GM18270</name>
    <name evidence="5" type="ORF">Dsec_GM18270</name>
</gene>
<dbReference type="OMA" id="AVGSNCH"/>
<organism evidence="6">
    <name type="scientific">Drosophila sechellia</name>
    <name type="common">Fruit fly</name>
    <dbReference type="NCBI Taxonomy" id="7238"/>
    <lineage>
        <taxon>Eukaryota</taxon>
        <taxon>Metazoa</taxon>
        <taxon>Ecdysozoa</taxon>
        <taxon>Arthropoda</taxon>
        <taxon>Hexapoda</taxon>
        <taxon>Insecta</taxon>
        <taxon>Pterygota</taxon>
        <taxon>Neoptera</taxon>
        <taxon>Endopterygota</taxon>
        <taxon>Diptera</taxon>
        <taxon>Brachycera</taxon>
        <taxon>Muscomorpha</taxon>
        <taxon>Ephydroidea</taxon>
        <taxon>Drosophilidae</taxon>
        <taxon>Drosophila</taxon>
        <taxon>Sophophora</taxon>
    </lineage>
</organism>
<dbReference type="GO" id="GO:0005576">
    <property type="term" value="C:extracellular region"/>
    <property type="evidence" value="ECO:0007669"/>
    <property type="project" value="UniProtKB-SubCell"/>
</dbReference>
<keyword evidence="3" id="KW-0732">Signal</keyword>
<evidence type="ECO:0000313" key="5">
    <source>
        <dbReference type="EMBL" id="EDW53934.1"/>
    </source>
</evidence>
<dbReference type="AlphaFoldDB" id="B4I2D9"/>
<dbReference type="PhylomeDB" id="B4I2D9"/>
<dbReference type="InterPro" id="IPR001283">
    <property type="entry name" value="CRISP-related"/>
</dbReference>
<evidence type="ECO:0000256" key="1">
    <source>
        <dbReference type="ARBA" id="ARBA00004613"/>
    </source>
</evidence>
<evidence type="ECO:0000259" key="4">
    <source>
        <dbReference type="SMART" id="SM00198"/>
    </source>
</evidence>
<evidence type="ECO:0000256" key="2">
    <source>
        <dbReference type="ARBA" id="ARBA00022525"/>
    </source>
</evidence>
<feature type="chain" id="PRO_5002806396" evidence="3">
    <location>
        <begin position="19"/>
        <end position="808"/>
    </location>
</feature>
<dbReference type="Proteomes" id="UP000001292">
    <property type="component" value="Unassembled WGS sequence"/>
</dbReference>
<evidence type="ECO:0000313" key="6">
    <source>
        <dbReference type="Proteomes" id="UP000001292"/>
    </source>
</evidence>
<name>B4I2D9_DROSE</name>
<keyword evidence="6" id="KW-1185">Reference proteome</keyword>
<dbReference type="GO" id="GO:0009615">
    <property type="term" value="P:response to virus"/>
    <property type="evidence" value="ECO:0007669"/>
    <property type="project" value="EnsemblMetazoa"/>
</dbReference>
<evidence type="ECO:0000256" key="3">
    <source>
        <dbReference type="SAM" id="SignalP"/>
    </source>
</evidence>
<feature type="domain" description="SCP" evidence="4">
    <location>
        <begin position="597"/>
        <end position="764"/>
    </location>
</feature>
<feature type="domain" description="SCP" evidence="4">
    <location>
        <begin position="62"/>
        <end position="232"/>
    </location>
</feature>
<dbReference type="Gene3D" id="3.40.33.10">
    <property type="entry name" value="CAP"/>
    <property type="match status" value="3"/>
</dbReference>
<dbReference type="SMART" id="SM00198">
    <property type="entry name" value="SCP"/>
    <property type="match status" value="3"/>
</dbReference>
<dbReference type="HOGENOM" id="CLU_356133_0_0_1"/>
<keyword evidence="2" id="KW-0964">Secreted</keyword>
<accession>B4I2D9</accession>
<reference evidence="5 6" key="1">
    <citation type="journal article" date="2007" name="Nature">
        <title>Evolution of genes and genomes on the Drosophila phylogeny.</title>
        <authorList>
            <consortium name="Drosophila 12 Genomes Consortium"/>
            <person name="Clark A.G."/>
            <person name="Eisen M.B."/>
            <person name="Smith D.R."/>
            <person name="Bergman C.M."/>
            <person name="Oliver B."/>
            <person name="Markow T.A."/>
            <person name="Kaufman T.C."/>
            <person name="Kellis M."/>
            <person name="Gelbart W."/>
            <person name="Iyer V.N."/>
            <person name="Pollard D.A."/>
            <person name="Sackton T.B."/>
            <person name="Larracuente A.M."/>
            <person name="Singh N.D."/>
            <person name="Abad J.P."/>
            <person name="Abt D.N."/>
            <person name="Adryan B."/>
            <person name="Aguade M."/>
            <person name="Akashi H."/>
            <person name="Anderson W.W."/>
            <person name="Aquadro C.F."/>
            <person name="Ardell D.H."/>
            <person name="Arguello R."/>
            <person name="Artieri C.G."/>
            <person name="Barbash D.A."/>
            <person name="Barker D."/>
            <person name="Barsanti P."/>
            <person name="Batterham P."/>
            <person name="Batzoglou S."/>
            <person name="Begun D."/>
            <person name="Bhutkar A."/>
            <person name="Blanco E."/>
            <person name="Bosak S.A."/>
            <person name="Bradley R.K."/>
            <person name="Brand A.D."/>
            <person name="Brent M.R."/>
            <person name="Brooks A.N."/>
            <person name="Brown R.H."/>
            <person name="Butlin R.K."/>
            <person name="Caggese C."/>
            <person name="Calvi B.R."/>
            <person name="Bernardo de Carvalho A."/>
            <person name="Caspi A."/>
            <person name="Castrezana S."/>
            <person name="Celniker S.E."/>
            <person name="Chang J.L."/>
            <person name="Chapple C."/>
            <person name="Chatterji S."/>
            <person name="Chinwalla A."/>
            <person name="Civetta A."/>
            <person name="Clifton S.W."/>
            <person name="Comeron J.M."/>
            <person name="Costello J.C."/>
            <person name="Coyne J.A."/>
            <person name="Daub J."/>
            <person name="David R.G."/>
            <person name="Delcher A.L."/>
            <person name="Delehaunty K."/>
            <person name="Do C.B."/>
            <person name="Ebling H."/>
            <person name="Edwards K."/>
            <person name="Eickbush T."/>
            <person name="Evans J.D."/>
            <person name="Filipski A."/>
            <person name="Findeiss S."/>
            <person name="Freyhult E."/>
            <person name="Fulton L."/>
            <person name="Fulton R."/>
            <person name="Garcia A.C."/>
            <person name="Gardiner A."/>
            <person name="Garfield D.A."/>
            <person name="Garvin B.E."/>
            <person name="Gibson G."/>
            <person name="Gilbert D."/>
            <person name="Gnerre S."/>
            <person name="Godfrey J."/>
            <person name="Good R."/>
            <person name="Gotea V."/>
            <person name="Gravely B."/>
            <person name="Greenberg A.J."/>
            <person name="Griffiths-Jones S."/>
            <person name="Gross S."/>
            <person name="Guigo R."/>
            <person name="Gustafson E.A."/>
            <person name="Haerty W."/>
            <person name="Hahn M.W."/>
            <person name="Halligan D.L."/>
            <person name="Halpern A.L."/>
            <person name="Halter G.M."/>
            <person name="Han M.V."/>
            <person name="Heger A."/>
            <person name="Hillier L."/>
            <person name="Hinrichs A.S."/>
            <person name="Holmes I."/>
            <person name="Hoskins R.A."/>
            <person name="Hubisz M.J."/>
            <person name="Hultmark D."/>
            <person name="Huntley M.A."/>
            <person name="Jaffe D.B."/>
            <person name="Jagadeeshan S."/>
            <person name="Jeck W.R."/>
            <person name="Johnson J."/>
            <person name="Jones C.D."/>
            <person name="Jordan W.C."/>
            <person name="Karpen G.H."/>
            <person name="Kataoka E."/>
            <person name="Keightley P.D."/>
            <person name="Kheradpour P."/>
            <person name="Kirkness E.F."/>
            <person name="Koerich L.B."/>
            <person name="Kristiansen K."/>
            <person name="Kudrna D."/>
            <person name="Kulathinal R.J."/>
            <person name="Kumar S."/>
            <person name="Kwok R."/>
            <person name="Lander E."/>
            <person name="Langley C.H."/>
            <person name="Lapoint R."/>
            <person name="Lazzaro B.P."/>
            <person name="Lee S.J."/>
            <person name="Levesque L."/>
            <person name="Li R."/>
            <person name="Lin C.F."/>
            <person name="Lin M.F."/>
            <person name="Lindblad-Toh K."/>
            <person name="Llopart A."/>
            <person name="Long M."/>
            <person name="Low L."/>
            <person name="Lozovsky E."/>
            <person name="Lu J."/>
            <person name="Luo M."/>
            <person name="Machado C.A."/>
            <person name="Makalowski W."/>
            <person name="Marzo M."/>
            <person name="Matsuda M."/>
            <person name="Matzkin L."/>
            <person name="McAllister B."/>
            <person name="McBride C.S."/>
            <person name="McKernan B."/>
            <person name="McKernan K."/>
            <person name="Mendez-Lago M."/>
            <person name="Minx P."/>
            <person name="Mollenhauer M.U."/>
            <person name="Montooth K."/>
            <person name="Mount S.M."/>
            <person name="Mu X."/>
            <person name="Myers E."/>
            <person name="Negre B."/>
            <person name="Newfeld S."/>
            <person name="Nielsen R."/>
            <person name="Noor M.A."/>
            <person name="O'Grady P."/>
            <person name="Pachter L."/>
            <person name="Papaceit M."/>
            <person name="Parisi M.J."/>
            <person name="Parisi M."/>
            <person name="Parts L."/>
            <person name="Pedersen J.S."/>
            <person name="Pesole G."/>
            <person name="Phillippy A.M."/>
            <person name="Ponting C.P."/>
            <person name="Pop M."/>
            <person name="Porcelli D."/>
            <person name="Powell J.R."/>
            <person name="Prohaska S."/>
            <person name="Pruitt K."/>
            <person name="Puig M."/>
            <person name="Quesneville H."/>
            <person name="Ram K.R."/>
            <person name="Rand D."/>
            <person name="Rasmussen M.D."/>
            <person name="Reed L.K."/>
            <person name="Reenan R."/>
            <person name="Reily A."/>
            <person name="Remington K.A."/>
            <person name="Rieger T.T."/>
            <person name="Ritchie M.G."/>
            <person name="Robin C."/>
            <person name="Rogers Y.H."/>
            <person name="Rohde C."/>
            <person name="Rozas J."/>
            <person name="Rubenfield M.J."/>
            <person name="Ruiz A."/>
            <person name="Russo S."/>
            <person name="Salzberg S.L."/>
            <person name="Sanchez-Gracia A."/>
            <person name="Saranga D.J."/>
            <person name="Sato H."/>
            <person name="Schaeffer S.W."/>
            <person name="Schatz M.C."/>
            <person name="Schlenke T."/>
            <person name="Schwartz R."/>
            <person name="Segarra C."/>
            <person name="Singh R.S."/>
            <person name="Sirot L."/>
            <person name="Sirota M."/>
            <person name="Sisneros N.B."/>
            <person name="Smith C.D."/>
            <person name="Smith T.F."/>
            <person name="Spieth J."/>
            <person name="Stage D.E."/>
            <person name="Stark A."/>
            <person name="Stephan W."/>
            <person name="Strausberg R.L."/>
            <person name="Strempel S."/>
            <person name="Sturgill D."/>
            <person name="Sutton G."/>
            <person name="Sutton G.G."/>
            <person name="Tao W."/>
            <person name="Teichmann S."/>
            <person name="Tobari Y.N."/>
            <person name="Tomimura Y."/>
            <person name="Tsolas J.M."/>
            <person name="Valente V.L."/>
            <person name="Venter E."/>
            <person name="Venter J.C."/>
            <person name="Vicario S."/>
            <person name="Vieira F.G."/>
            <person name="Vilella A.J."/>
            <person name="Villasante A."/>
            <person name="Walenz B."/>
            <person name="Wang J."/>
            <person name="Wasserman M."/>
            <person name="Watts T."/>
            <person name="Wilson D."/>
            <person name="Wilson R.K."/>
            <person name="Wing R.A."/>
            <person name="Wolfner M.F."/>
            <person name="Wong A."/>
            <person name="Wong G.K."/>
            <person name="Wu C.I."/>
            <person name="Wu G."/>
            <person name="Yamamoto D."/>
            <person name="Yang H.P."/>
            <person name="Yang S.P."/>
            <person name="Yorke J.A."/>
            <person name="Yoshida K."/>
            <person name="Zdobnov E."/>
            <person name="Zhang P."/>
            <person name="Zhang Y."/>
            <person name="Zimin A.V."/>
            <person name="Baldwin J."/>
            <person name="Abdouelleil A."/>
            <person name="Abdulkadir J."/>
            <person name="Abebe A."/>
            <person name="Abera B."/>
            <person name="Abreu J."/>
            <person name="Acer S.C."/>
            <person name="Aftuck L."/>
            <person name="Alexander A."/>
            <person name="An P."/>
            <person name="Anderson E."/>
            <person name="Anderson S."/>
            <person name="Arachi H."/>
            <person name="Azer M."/>
            <person name="Bachantsang P."/>
            <person name="Barry A."/>
            <person name="Bayul T."/>
            <person name="Berlin A."/>
            <person name="Bessette D."/>
            <person name="Bloom T."/>
            <person name="Blye J."/>
            <person name="Boguslavskiy L."/>
            <person name="Bonnet C."/>
            <person name="Boukhgalter B."/>
            <person name="Bourzgui I."/>
            <person name="Brown A."/>
            <person name="Cahill P."/>
            <person name="Channer S."/>
            <person name="Cheshatsang Y."/>
            <person name="Chuda L."/>
            <person name="Citroen M."/>
            <person name="Collymore A."/>
            <person name="Cooke P."/>
            <person name="Costello M."/>
            <person name="D'Aco K."/>
            <person name="Daza R."/>
            <person name="De Haan G."/>
            <person name="DeGray S."/>
            <person name="DeMaso C."/>
            <person name="Dhargay N."/>
            <person name="Dooley K."/>
            <person name="Dooley E."/>
            <person name="Doricent M."/>
            <person name="Dorje P."/>
            <person name="Dorjee K."/>
            <person name="Dupes A."/>
            <person name="Elong R."/>
            <person name="Falk J."/>
            <person name="Farina A."/>
            <person name="Faro S."/>
            <person name="Ferguson D."/>
            <person name="Fisher S."/>
            <person name="Foley C.D."/>
            <person name="Franke A."/>
            <person name="Friedrich D."/>
            <person name="Gadbois L."/>
            <person name="Gearin G."/>
            <person name="Gearin C.R."/>
            <person name="Giannoukos G."/>
            <person name="Goode T."/>
            <person name="Graham J."/>
            <person name="Grandbois E."/>
            <person name="Grewal S."/>
            <person name="Gyaltsen K."/>
            <person name="Hafez N."/>
            <person name="Hagos B."/>
            <person name="Hall J."/>
            <person name="Henson C."/>
            <person name="Hollinger A."/>
            <person name="Honan T."/>
            <person name="Huard M.D."/>
            <person name="Hughes L."/>
            <person name="Hurhula B."/>
            <person name="Husby M.E."/>
            <person name="Kamat A."/>
            <person name="Kanga B."/>
            <person name="Kashin S."/>
            <person name="Khazanovich D."/>
            <person name="Kisner P."/>
            <person name="Lance K."/>
            <person name="Lara M."/>
            <person name="Lee W."/>
            <person name="Lennon N."/>
            <person name="Letendre F."/>
            <person name="LeVine R."/>
            <person name="Lipovsky A."/>
            <person name="Liu X."/>
            <person name="Liu J."/>
            <person name="Liu S."/>
            <person name="Lokyitsang T."/>
            <person name="Lokyitsang Y."/>
            <person name="Lubonja R."/>
            <person name="Lui A."/>
            <person name="MacDonald P."/>
            <person name="Magnisalis V."/>
            <person name="Maru K."/>
            <person name="Matthews C."/>
            <person name="McCusker W."/>
            <person name="McDonough S."/>
            <person name="Mehta T."/>
            <person name="Meldrim J."/>
            <person name="Meneus L."/>
            <person name="Mihai O."/>
            <person name="Mihalev A."/>
            <person name="Mihova T."/>
            <person name="Mittelman R."/>
            <person name="Mlenga V."/>
            <person name="Montmayeur A."/>
            <person name="Mulrain L."/>
            <person name="Navidi A."/>
            <person name="Naylor J."/>
            <person name="Negash T."/>
            <person name="Nguyen T."/>
            <person name="Nguyen N."/>
            <person name="Nicol R."/>
            <person name="Norbu C."/>
            <person name="Norbu N."/>
            <person name="Novod N."/>
            <person name="O'Neill B."/>
            <person name="Osman S."/>
            <person name="Markiewicz E."/>
            <person name="Oyono O.L."/>
            <person name="Patti C."/>
            <person name="Phunkhang P."/>
            <person name="Pierre F."/>
            <person name="Priest M."/>
            <person name="Raghuraman S."/>
            <person name="Rege F."/>
            <person name="Reyes R."/>
            <person name="Rise C."/>
            <person name="Rogov P."/>
            <person name="Ross K."/>
            <person name="Ryan E."/>
            <person name="Settipalli S."/>
            <person name="Shea T."/>
            <person name="Sherpa N."/>
            <person name="Shi L."/>
            <person name="Shih D."/>
            <person name="Sparrow T."/>
            <person name="Spaulding J."/>
            <person name="Stalker J."/>
            <person name="Stange-Thomann N."/>
            <person name="Stavropoulos S."/>
            <person name="Stone C."/>
            <person name="Strader C."/>
            <person name="Tesfaye S."/>
            <person name="Thomson T."/>
            <person name="Thoulutsang Y."/>
            <person name="Thoulutsang D."/>
            <person name="Topham K."/>
            <person name="Topping I."/>
            <person name="Tsamla T."/>
            <person name="Vassiliev H."/>
            <person name="Vo A."/>
            <person name="Wangchuk T."/>
            <person name="Wangdi T."/>
            <person name="Weiand M."/>
            <person name="Wilkinson J."/>
            <person name="Wilson A."/>
            <person name="Yadav S."/>
            <person name="Young G."/>
            <person name="Yu Q."/>
            <person name="Zembek L."/>
            <person name="Zhong D."/>
            <person name="Zimmer A."/>
            <person name="Zwirko Z."/>
            <person name="Jaffe D.B."/>
            <person name="Alvarez P."/>
            <person name="Brockman W."/>
            <person name="Butler J."/>
            <person name="Chin C."/>
            <person name="Gnerre S."/>
            <person name="Grabherr M."/>
            <person name="Kleber M."/>
            <person name="Mauceli E."/>
            <person name="MacCallum I."/>
        </authorList>
    </citation>
    <scope>NUCLEOTIDE SEQUENCE [LARGE SCALE GENOMIC DNA]</scope>
    <source>
        <strain evidence="6">Rob3c / Tucson 14021-0248.25</strain>
    </source>
</reference>